<evidence type="ECO:0000256" key="5">
    <source>
        <dbReference type="SAM" id="Phobius"/>
    </source>
</evidence>
<dbReference type="InterPro" id="IPR036249">
    <property type="entry name" value="Thioredoxin-like_sf"/>
</dbReference>
<keyword evidence="2" id="KW-0201">Cytochrome c-type biogenesis</keyword>
<keyword evidence="3" id="KW-1015">Disulfide bond</keyword>
<dbReference type="PANTHER" id="PTHR42852:SF6">
    <property type="entry name" value="THIOL:DISULFIDE INTERCHANGE PROTEIN DSBE"/>
    <property type="match status" value="1"/>
</dbReference>
<dbReference type="CDD" id="cd02966">
    <property type="entry name" value="TlpA_like_family"/>
    <property type="match status" value="1"/>
</dbReference>
<evidence type="ECO:0000256" key="2">
    <source>
        <dbReference type="ARBA" id="ARBA00022748"/>
    </source>
</evidence>
<reference evidence="7 8" key="1">
    <citation type="submission" date="2024-06" db="EMBL/GenBank/DDBJ databases">
        <authorList>
            <person name="Kim D.-U."/>
        </authorList>
    </citation>
    <scope>NUCLEOTIDE SEQUENCE [LARGE SCALE GENOMIC DNA]</scope>
    <source>
        <strain evidence="7 8">KACC15460</strain>
    </source>
</reference>
<dbReference type="InterPro" id="IPR001640">
    <property type="entry name" value="Lgt"/>
</dbReference>
<dbReference type="Gene3D" id="3.40.30.10">
    <property type="entry name" value="Glutaredoxin"/>
    <property type="match status" value="1"/>
</dbReference>
<name>A0ABV2DN01_9HYPH</name>
<keyword evidence="5" id="KW-0472">Membrane</keyword>
<dbReference type="InterPro" id="IPR013740">
    <property type="entry name" value="Redoxin"/>
</dbReference>
<protein>
    <submittedName>
        <fullName evidence="7">TlpA disulfide reductase family protein</fullName>
    </submittedName>
</protein>
<dbReference type="PANTHER" id="PTHR42852">
    <property type="entry name" value="THIOL:DISULFIDE INTERCHANGE PROTEIN DSBE"/>
    <property type="match status" value="1"/>
</dbReference>
<dbReference type="PROSITE" id="PS00194">
    <property type="entry name" value="THIOREDOXIN_1"/>
    <property type="match status" value="1"/>
</dbReference>
<comment type="caution">
    <text evidence="7">The sequence shown here is derived from an EMBL/GenBank/DDBJ whole genome shotgun (WGS) entry which is preliminary data.</text>
</comment>
<evidence type="ECO:0000256" key="1">
    <source>
        <dbReference type="ARBA" id="ARBA00004196"/>
    </source>
</evidence>
<keyword evidence="4" id="KW-0676">Redox-active center</keyword>
<proteinExistence type="predicted"/>
<evidence type="ECO:0000259" key="6">
    <source>
        <dbReference type="PROSITE" id="PS51352"/>
    </source>
</evidence>
<accession>A0ABV2DN01</accession>
<evidence type="ECO:0000256" key="3">
    <source>
        <dbReference type="ARBA" id="ARBA00023157"/>
    </source>
</evidence>
<evidence type="ECO:0000313" key="8">
    <source>
        <dbReference type="Proteomes" id="UP001548832"/>
    </source>
</evidence>
<evidence type="ECO:0000313" key="7">
    <source>
        <dbReference type="EMBL" id="MET2831390.1"/>
    </source>
</evidence>
<sequence length="283" mass="29976">MNAVTIGPLFFATDRFAAILAIAAFLAAGEILSRKVDRCFSSWNWQAVLWFVVGARLGHIVQHAGSFSAEPLRVLALWQGGFLVWTGIAAAAAFTLFFFRRNLKTALWTPLPAAAAAFIAVAIIQLTAGAPATPLPPGQFLTLDGRTIVPQNLQGAPLVINLWATWCPPCRREMPMMAGVAATAQGVTFIFVNQGEGADAVGSYMASEGIALETVLLDSLGLFGRHYAVPGLPATLFIGGDGKLRSIHMGEISREKLAEGIEALQERQGVPMAAASIGSSADR</sequence>
<gene>
    <name evidence="7" type="ORF">ABVQ20_31035</name>
</gene>
<dbReference type="InterPro" id="IPR050553">
    <property type="entry name" value="Thioredoxin_ResA/DsbE_sf"/>
</dbReference>
<feature type="transmembrane region" description="Helical" evidence="5">
    <location>
        <begin position="16"/>
        <end position="33"/>
    </location>
</feature>
<feature type="transmembrane region" description="Helical" evidence="5">
    <location>
        <begin position="45"/>
        <end position="64"/>
    </location>
</feature>
<organism evidence="7 8">
    <name type="scientific">Mesorhizobium shangrilense</name>
    <dbReference type="NCBI Taxonomy" id="460060"/>
    <lineage>
        <taxon>Bacteria</taxon>
        <taxon>Pseudomonadati</taxon>
        <taxon>Pseudomonadota</taxon>
        <taxon>Alphaproteobacteria</taxon>
        <taxon>Hyphomicrobiales</taxon>
        <taxon>Phyllobacteriaceae</taxon>
        <taxon>Mesorhizobium</taxon>
    </lineage>
</organism>
<feature type="domain" description="Thioredoxin" evidence="6">
    <location>
        <begin position="129"/>
        <end position="266"/>
    </location>
</feature>
<dbReference type="Pfam" id="PF08534">
    <property type="entry name" value="Redoxin"/>
    <property type="match status" value="1"/>
</dbReference>
<dbReference type="SUPFAM" id="SSF52833">
    <property type="entry name" value="Thioredoxin-like"/>
    <property type="match status" value="1"/>
</dbReference>
<feature type="transmembrane region" description="Helical" evidence="5">
    <location>
        <begin position="76"/>
        <end position="99"/>
    </location>
</feature>
<keyword evidence="8" id="KW-1185">Reference proteome</keyword>
<keyword evidence="5" id="KW-0812">Transmembrane</keyword>
<keyword evidence="5" id="KW-1133">Transmembrane helix</keyword>
<dbReference type="InterPro" id="IPR013766">
    <property type="entry name" value="Thioredoxin_domain"/>
</dbReference>
<evidence type="ECO:0000256" key="4">
    <source>
        <dbReference type="ARBA" id="ARBA00023284"/>
    </source>
</evidence>
<dbReference type="Proteomes" id="UP001548832">
    <property type="component" value="Unassembled WGS sequence"/>
</dbReference>
<feature type="transmembrane region" description="Helical" evidence="5">
    <location>
        <begin position="106"/>
        <end position="128"/>
    </location>
</feature>
<dbReference type="InterPro" id="IPR017937">
    <property type="entry name" value="Thioredoxin_CS"/>
</dbReference>
<dbReference type="PROSITE" id="PS51352">
    <property type="entry name" value="THIOREDOXIN_2"/>
    <property type="match status" value="1"/>
</dbReference>
<comment type="subcellular location">
    <subcellularLocation>
        <location evidence="1">Cell envelope</location>
    </subcellularLocation>
</comment>
<dbReference type="Pfam" id="PF01790">
    <property type="entry name" value="LGT"/>
    <property type="match status" value="1"/>
</dbReference>
<dbReference type="RefSeq" id="WP_354463513.1">
    <property type="nucleotide sequence ID" value="NZ_JBEWSZ010000004.1"/>
</dbReference>
<dbReference type="EMBL" id="JBEWSZ010000004">
    <property type="protein sequence ID" value="MET2831390.1"/>
    <property type="molecule type" value="Genomic_DNA"/>
</dbReference>